<dbReference type="Gene3D" id="3.10.129.10">
    <property type="entry name" value="Hotdog Thioesterase"/>
    <property type="match status" value="1"/>
</dbReference>
<protein>
    <recommendedName>
        <fullName evidence="9">3-hydroxyacyl-[acyl-carrier-protein] dehydratase FabZ</fullName>
        <ecNumber evidence="9">4.2.1.59</ecNumber>
    </recommendedName>
    <alternativeName>
        <fullName evidence="9">(3R)-hydroxymyristoyl-[acyl-carrier-protein] dehydratase</fullName>
        <shortName evidence="9">(3R)-hydroxymyristoyl-ACP dehydrase</shortName>
    </alternativeName>
    <alternativeName>
        <fullName evidence="9">Beta-hydroxyacyl-ACP dehydratase</fullName>
    </alternativeName>
</protein>
<evidence type="ECO:0000256" key="9">
    <source>
        <dbReference type="HAMAP-Rule" id="MF_00406"/>
    </source>
</evidence>
<feature type="active site" evidence="9">
    <location>
        <position position="57"/>
    </location>
</feature>
<proteinExistence type="inferred from homology"/>
<comment type="caution">
    <text evidence="10">The sequence shown here is derived from an EMBL/GenBank/DDBJ whole genome shotgun (WGS) entry which is preliminary data.</text>
</comment>
<dbReference type="HAMAP" id="MF_00406">
    <property type="entry name" value="FabZ"/>
    <property type="match status" value="1"/>
</dbReference>
<keyword evidence="3 9" id="KW-0963">Cytoplasm</keyword>
<gene>
    <name evidence="9 10" type="primary">fabZ</name>
    <name evidence="10" type="ORF">GCM10011365_02820</name>
</gene>
<evidence type="ECO:0000256" key="3">
    <source>
        <dbReference type="ARBA" id="ARBA00022490"/>
    </source>
</evidence>
<dbReference type="NCBIfam" id="TIGR01750">
    <property type="entry name" value="fabZ"/>
    <property type="match status" value="1"/>
</dbReference>
<accession>A0A917FIB8</accession>
<dbReference type="InterPro" id="IPR013114">
    <property type="entry name" value="FabA_FabZ"/>
</dbReference>
<evidence type="ECO:0000256" key="1">
    <source>
        <dbReference type="ARBA" id="ARBA00004496"/>
    </source>
</evidence>
<dbReference type="AlphaFoldDB" id="A0A917FIB8"/>
<dbReference type="GO" id="GO:0016020">
    <property type="term" value="C:membrane"/>
    <property type="evidence" value="ECO:0007669"/>
    <property type="project" value="GOC"/>
</dbReference>
<comment type="subcellular location">
    <subcellularLocation>
        <location evidence="1 9">Cytoplasm</location>
    </subcellularLocation>
</comment>
<dbReference type="GO" id="GO:0005737">
    <property type="term" value="C:cytoplasm"/>
    <property type="evidence" value="ECO:0007669"/>
    <property type="project" value="UniProtKB-SubCell"/>
</dbReference>
<organism evidence="10 11">
    <name type="scientific">Marinicella pacifica</name>
    <dbReference type="NCBI Taxonomy" id="1171543"/>
    <lineage>
        <taxon>Bacteria</taxon>
        <taxon>Pseudomonadati</taxon>
        <taxon>Pseudomonadota</taxon>
        <taxon>Gammaproteobacteria</taxon>
        <taxon>Lysobacterales</taxon>
        <taxon>Marinicellaceae</taxon>
        <taxon>Marinicella</taxon>
    </lineage>
</organism>
<keyword evidence="5 9" id="KW-0441">Lipid A biosynthesis</keyword>
<keyword evidence="11" id="KW-1185">Reference proteome</keyword>
<dbReference type="RefSeq" id="WP_188363876.1">
    <property type="nucleotide sequence ID" value="NZ_BAABJF010000011.1"/>
</dbReference>
<evidence type="ECO:0000313" key="11">
    <source>
        <dbReference type="Proteomes" id="UP000605253"/>
    </source>
</evidence>
<comment type="function">
    <text evidence="8 9">Involved in unsaturated fatty acids biosynthesis. Catalyzes the dehydration of short chain beta-hydroxyacyl-ACPs and long chain saturated and unsaturated beta-hydroxyacyl-ACPs.</text>
</comment>
<dbReference type="GO" id="GO:0019171">
    <property type="term" value="F:(3R)-hydroxyacyl-[acyl-carrier-protein] dehydratase activity"/>
    <property type="evidence" value="ECO:0007669"/>
    <property type="project" value="UniProtKB-EC"/>
</dbReference>
<keyword evidence="4 9" id="KW-0444">Lipid biosynthesis</keyword>
<dbReference type="EMBL" id="BMEO01000001">
    <property type="protein sequence ID" value="GGF85240.1"/>
    <property type="molecule type" value="Genomic_DNA"/>
</dbReference>
<dbReference type="PANTHER" id="PTHR30272:SF1">
    <property type="entry name" value="3-HYDROXYACYL-[ACYL-CARRIER-PROTEIN] DEHYDRATASE"/>
    <property type="match status" value="1"/>
</dbReference>
<evidence type="ECO:0000256" key="5">
    <source>
        <dbReference type="ARBA" id="ARBA00022556"/>
    </source>
</evidence>
<comment type="catalytic activity">
    <reaction evidence="9">
        <text>a (3R)-hydroxyacyl-[ACP] = a (2E)-enoyl-[ACP] + H2O</text>
        <dbReference type="Rhea" id="RHEA:13097"/>
        <dbReference type="Rhea" id="RHEA-COMP:9925"/>
        <dbReference type="Rhea" id="RHEA-COMP:9945"/>
        <dbReference type="ChEBI" id="CHEBI:15377"/>
        <dbReference type="ChEBI" id="CHEBI:78784"/>
        <dbReference type="ChEBI" id="CHEBI:78827"/>
        <dbReference type="EC" id="4.2.1.59"/>
    </reaction>
</comment>
<dbReference type="GO" id="GO:0009245">
    <property type="term" value="P:lipid A biosynthetic process"/>
    <property type="evidence" value="ECO:0007669"/>
    <property type="project" value="UniProtKB-UniRule"/>
</dbReference>
<evidence type="ECO:0000256" key="4">
    <source>
        <dbReference type="ARBA" id="ARBA00022516"/>
    </source>
</evidence>
<evidence type="ECO:0000256" key="6">
    <source>
        <dbReference type="ARBA" id="ARBA00023098"/>
    </source>
</evidence>
<dbReference type="GO" id="GO:0006633">
    <property type="term" value="P:fatty acid biosynthetic process"/>
    <property type="evidence" value="ECO:0007669"/>
    <property type="project" value="UniProtKB-UniRule"/>
</dbReference>
<sequence length="153" mass="17127">MTEELTSPKSIDVEHIMALIPHRYPFLLVDRVLDYQAGEWIKAVKNVSFNEPQFTGHFPGHPVMPGVMVIEAMAQASGVLTQLSRSGRSDDALFYLVKVDNAKFTRVVVPGDQLIFECQIKKVIKNMTLYQCKATVDGRMVAKAELLCAEKSK</sequence>
<reference evidence="10" key="1">
    <citation type="journal article" date="2014" name="Int. J. Syst. Evol. Microbiol.">
        <title>Complete genome sequence of Corynebacterium casei LMG S-19264T (=DSM 44701T), isolated from a smear-ripened cheese.</title>
        <authorList>
            <consortium name="US DOE Joint Genome Institute (JGI-PGF)"/>
            <person name="Walter F."/>
            <person name="Albersmeier A."/>
            <person name="Kalinowski J."/>
            <person name="Ruckert C."/>
        </authorList>
    </citation>
    <scope>NUCLEOTIDE SEQUENCE</scope>
    <source>
        <strain evidence="10">CGMCC 1.12181</strain>
    </source>
</reference>
<dbReference type="NCBIfam" id="NF000582">
    <property type="entry name" value="PRK00006.1"/>
    <property type="match status" value="1"/>
</dbReference>
<keyword evidence="7 9" id="KW-0456">Lyase</keyword>
<dbReference type="CDD" id="cd01288">
    <property type="entry name" value="FabZ"/>
    <property type="match status" value="1"/>
</dbReference>
<dbReference type="Proteomes" id="UP000605253">
    <property type="component" value="Unassembled WGS sequence"/>
</dbReference>
<dbReference type="Pfam" id="PF07977">
    <property type="entry name" value="FabA"/>
    <property type="match status" value="1"/>
</dbReference>
<dbReference type="InterPro" id="IPR010084">
    <property type="entry name" value="FabZ"/>
</dbReference>
<dbReference type="PANTHER" id="PTHR30272">
    <property type="entry name" value="3-HYDROXYACYL-[ACYL-CARRIER-PROTEIN] DEHYDRATASE"/>
    <property type="match status" value="1"/>
</dbReference>
<keyword evidence="6 9" id="KW-0443">Lipid metabolism</keyword>
<reference evidence="10" key="2">
    <citation type="submission" date="2020-09" db="EMBL/GenBank/DDBJ databases">
        <authorList>
            <person name="Sun Q."/>
            <person name="Zhou Y."/>
        </authorList>
    </citation>
    <scope>NUCLEOTIDE SEQUENCE</scope>
    <source>
        <strain evidence="10">CGMCC 1.12181</strain>
    </source>
</reference>
<dbReference type="InterPro" id="IPR029069">
    <property type="entry name" value="HotDog_dom_sf"/>
</dbReference>
<evidence type="ECO:0000256" key="8">
    <source>
        <dbReference type="ARBA" id="ARBA00025049"/>
    </source>
</evidence>
<comment type="similarity">
    <text evidence="2 9">Belongs to the thioester dehydratase family. FabZ subfamily.</text>
</comment>
<evidence type="ECO:0000313" key="10">
    <source>
        <dbReference type="EMBL" id="GGF85240.1"/>
    </source>
</evidence>
<evidence type="ECO:0000256" key="2">
    <source>
        <dbReference type="ARBA" id="ARBA00009174"/>
    </source>
</evidence>
<dbReference type="SUPFAM" id="SSF54637">
    <property type="entry name" value="Thioesterase/thiol ester dehydrase-isomerase"/>
    <property type="match status" value="1"/>
</dbReference>
<dbReference type="EC" id="4.2.1.59" evidence="9"/>
<dbReference type="FunFam" id="3.10.129.10:FF:000001">
    <property type="entry name" value="3-hydroxyacyl-[acyl-carrier-protein] dehydratase FabZ"/>
    <property type="match status" value="1"/>
</dbReference>
<name>A0A917FIB8_9GAMM</name>
<evidence type="ECO:0000256" key="7">
    <source>
        <dbReference type="ARBA" id="ARBA00023239"/>
    </source>
</evidence>